<feature type="region of interest" description="Disordered" evidence="3">
    <location>
        <begin position="413"/>
        <end position="433"/>
    </location>
</feature>
<proteinExistence type="predicted"/>
<evidence type="ECO:0000256" key="3">
    <source>
        <dbReference type="SAM" id="MobiDB-lite"/>
    </source>
</evidence>
<dbReference type="InterPro" id="IPR004875">
    <property type="entry name" value="DDE_SF_endonuclease_dom"/>
</dbReference>
<dbReference type="InterPro" id="IPR050863">
    <property type="entry name" value="CenT-Element_Derived"/>
</dbReference>
<organism evidence="5 6">
    <name type="scientific">Cherax quadricarinatus</name>
    <name type="common">Australian red claw crayfish</name>
    <dbReference type="NCBI Taxonomy" id="27406"/>
    <lineage>
        <taxon>Eukaryota</taxon>
        <taxon>Metazoa</taxon>
        <taxon>Ecdysozoa</taxon>
        <taxon>Arthropoda</taxon>
        <taxon>Crustacea</taxon>
        <taxon>Multicrustacea</taxon>
        <taxon>Malacostraca</taxon>
        <taxon>Eumalacostraca</taxon>
        <taxon>Eucarida</taxon>
        <taxon>Decapoda</taxon>
        <taxon>Pleocyemata</taxon>
        <taxon>Astacidea</taxon>
        <taxon>Parastacoidea</taxon>
        <taxon>Parastacidae</taxon>
        <taxon>Cherax</taxon>
    </lineage>
</organism>
<evidence type="ECO:0000256" key="1">
    <source>
        <dbReference type="ARBA" id="ARBA00004123"/>
    </source>
</evidence>
<keyword evidence="2" id="KW-0238">DNA-binding</keyword>
<dbReference type="InterPro" id="IPR006600">
    <property type="entry name" value="HTH_CenpB_DNA-bd_dom"/>
</dbReference>
<feature type="compositionally biased region" description="Basic residues" evidence="3">
    <location>
        <begin position="483"/>
        <end position="511"/>
    </location>
</feature>
<feature type="compositionally biased region" description="Basic and acidic residues" evidence="3">
    <location>
        <begin position="608"/>
        <end position="636"/>
    </location>
</feature>
<dbReference type="EMBL" id="JARKIK010000098">
    <property type="protein sequence ID" value="KAK8721834.1"/>
    <property type="molecule type" value="Genomic_DNA"/>
</dbReference>
<dbReference type="Gene3D" id="1.10.10.60">
    <property type="entry name" value="Homeodomain-like"/>
    <property type="match status" value="1"/>
</dbReference>
<feature type="compositionally biased region" description="Basic and acidic residues" evidence="3">
    <location>
        <begin position="527"/>
        <end position="537"/>
    </location>
</feature>
<dbReference type="AlphaFoldDB" id="A0AAW0VY08"/>
<dbReference type="GO" id="GO:0005634">
    <property type="term" value="C:nucleus"/>
    <property type="evidence" value="ECO:0007669"/>
    <property type="project" value="UniProtKB-SubCell"/>
</dbReference>
<dbReference type="SMART" id="SM00674">
    <property type="entry name" value="CENPB"/>
    <property type="match status" value="1"/>
</dbReference>
<feature type="region of interest" description="Disordered" evidence="3">
    <location>
        <begin position="483"/>
        <end position="685"/>
    </location>
</feature>
<evidence type="ECO:0000313" key="6">
    <source>
        <dbReference type="Proteomes" id="UP001445076"/>
    </source>
</evidence>
<reference evidence="5 6" key="1">
    <citation type="journal article" date="2024" name="BMC Genomics">
        <title>Genome assembly of redclaw crayfish (Cherax quadricarinatus) provides insights into its immune adaptation and hypoxia tolerance.</title>
        <authorList>
            <person name="Liu Z."/>
            <person name="Zheng J."/>
            <person name="Li H."/>
            <person name="Fang K."/>
            <person name="Wang S."/>
            <person name="He J."/>
            <person name="Zhou D."/>
            <person name="Weng S."/>
            <person name="Chi M."/>
            <person name="Gu Z."/>
            <person name="He J."/>
            <person name="Li F."/>
            <person name="Wang M."/>
        </authorList>
    </citation>
    <scope>NUCLEOTIDE SEQUENCE [LARGE SCALE GENOMIC DNA]</scope>
    <source>
        <strain evidence="5">ZL_2023a</strain>
    </source>
</reference>
<comment type="subcellular location">
    <subcellularLocation>
        <location evidence="1">Nucleus</location>
    </subcellularLocation>
</comment>
<dbReference type="PROSITE" id="PS51253">
    <property type="entry name" value="HTH_CENPB"/>
    <property type="match status" value="1"/>
</dbReference>
<feature type="compositionally biased region" description="Basic residues" evidence="3">
    <location>
        <begin position="638"/>
        <end position="648"/>
    </location>
</feature>
<dbReference type="Proteomes" id="UP001445076">
    <property type="component" value="Unassembled WGS sequence"/>
</dbReference>
<evidence type="ECO:0000313" key="5">
    <source>
        <dbReference type="EMBL" id="KAK8721834.1"/>
    </source>
</evidence>
<dbReference type="PANTHER" id="PTHR19303:SF16">
    <property type="entry name" value="JERKY PROTEIN HOMOLOG-LIKE"/>
    <property type="match status" value="1"/>
</dbReference>
<dbReference type="Pfam" id="PF03221">
    <property type="entry name" value="HTH_Tnp_Tc5"/>
    <property type="match status" value="1"/>
</dbReference>
<sequence>MEVKRRPRGRPRKKLTVVRSRLDELDMVLWLWYQQKCEEQRDVPVYGWMICDKAREFYRKLRMTETVSFCSGWLESFRSHHGITARKNFNGEKYSAGEVDGYQSQFAELVTGRQLTADRIYNVDETGLFWHKFPLGNHGHDGEPQNNEDRLTVVCCANAAGTHRCKLMVIGNSVEPKGVKNLPIIYRVHKDSYINQVLFQDWFYNHFVPEVKKNFIKTGHPADSTALLLLDKSNAHPRLQDLRSGNIFAEFLPDSKTGLIQPMEQGVVQDVKARYRKTFIRRLIAHNGSMEEFNKSFTINEAISDITKAWELVTNSSLKKSWRKLWPDISFIDSDDEEFEGFKPKRISKRNSLKQEILDDVKVIEAPEVKKMFESENLEESIDKWLDCDDAAPTTDRLTDDDLISIIENAKKSIESDPDDSDGHEEIPPPTLKESLKSVKDLIRFMESKNNFSPEQVISQYQIQKTLLSIKIKALKKQALIKKKQSLKKRNKKQTLKKPIKKHSKRARRPLSRPARSAASSTTSLSVKDDVHEDSKNHNKGNLIDGKDGVPCSVSARKNSAKFGNFKTPGVSNTRLKSADENDTRVRPEDENDSNVRPVDENDSNVRPVDENVSHVRPVDGNDSHVRPADGTDTHLKPANKIHSRLKRKIDIQKSSTKKLRVRPSPGGDKRGDSGTHVIDASTEENDGVLRSARLRKKSTKFADFLSPDEIDTLLNQKNEKAEILQKNVTPEVPRKADKSKIYQKANSPKIYQKDSSPNISQKIYTPARYQKVNKSQTLQKPRPRQSRRDDVCDDSMSNIHDDLIEVKDEPLEEDWIDNDDGYYDTCIDATTQTIQHIYYTLNANFPPPV</sequence>
<dbReference type="InterPro" id="IPR009057">
    <property type="entry name" value="Homeodomain-like_sf"/>
</dbReference>
<feature type="region of interest" description="Disordered" evidence="3">
    <location>
        <begin position="773"/>
        <end position="796"/>
    </location>
</feature>
<gene>
    <name evidence="5" type="ORF">OTU49_012593</name>
</gene>
<accession>A0AAW0VY08</accession>
<dbReference type="PANTHER" id="PTHR19303">
    <property type="entry name" value="TRANSPOSON"/>
    <property type="match status" value="1"/>
</dbReference>
<protein>
    <recommendedName>
        <fullName evidence="4">HTH CENPB-type domain-containing protein</fullName>
    </recommendedName>
</protein>
<feature type="compositionally biased region" description="Low complexity" evidence="3">
    <location>
        <begin position="512"/>
        <end position="526"/>
    </location>
</feature>
<dbReference type="Pfam" id="PF03184">
    <property type="entry name" value="DDE_1"/>
    <property type="match status" value="1"/>
</dbReference>
<feature type="compositionally biased region" description="Basic and acidic residues" evidence="3">
    <location>
        <begin position="577"/>
        <end position="589"/>
    </location>
</feature>
<comment type="caution">
    <text evidence="5">The sequence shown here is derived from an EMBL/GenBank/DDBJ whole genome shotgun (WGS) entry which is preliminary data.</text>
</comment>
<dbReference type="SUPFAM" id="SSF46689">
    <property type="entry name" value="Homeodomain-like"/>
    <property type="match status" value="1"/>
</dbReference>
<evidence type="ECO:0000259" key="4">
    <source>
        <dbReference type="PROSITE" id="PS51253"/>
    </source>
</evidence>
<evidence type="ECO:0000256" key="2">
    <source>
        <dbReference type="ARBA" id="ARBA00023125"/>
    </source>
</evidence>
<dbReference type="GO" id="GO:0003677">
    <property type="term" value="F:DNA binding"/>
    <property type="evidence" value="ECO:0007669"/>
    <property type="project" value="UniProtKB-KW"/>
</dbReference>
<name>A0AAW0VY08_CHEQU</name>
<keyword evidence="6" id="KW-1185">Reference proteome</keyword>
<feature type="domain" description="HTH CENPB-type" evidence="4">
    <location>
        <begin position="13"/>
        <end position="87"/>
    </location>
</feature>